<evidence type="ECO:0000313" key="3">
    <source>
        <dbReference type="Proteomes" id="UP001440612"/>
    </source>
</evidence>
<evidence type="ECO:0008006" key="4">
    <source>
        <dbReference type="Google" id="ProtNLM"/>
    </source>
</evidence>
<keyword evidence="1" id="KW-1133">Transmembrane helix</keyword>
<evidence type="ECO:0000313" key="2">
    <source>
        <dbReference type="EMBL" id="WZC50408.1"/>
    </source>
</evidence>
<proteinExistence type="predicted"/>
<name>A0ABZ2VBS3_9RHOB</name>
<dbReference type="RefSeq" id="WP_341368510.1">
    <property type="nucleotide sequence ID" value="NZ_CP150951.2"/>
</dbReference>
<dbReference type="Proteomes" id="UP001440612">
    <property type="component" value="Chromosome"/>
</dbReference>
<dbReference type="EMBL" id="CP150951">
    <property type="protein sequence ID" value="WZC50408.1"/>
    <property type="molecule type" value="Genomic_DNA"/>
</dbReference>
<evidence type="ECO:0000256" key="1">
    <source>
        <dbReference type="SAM" id="Phobius"/>
    </source>
</evidence>
<keyword evidence="3" id="KW-1185">Reference proteome</keyword>
<keyword evidence="1" id="KW-0472">Membrane</keyword>
<sequence length="203" mass="22815">MIEALFDSLAPVTGHPVVDFILAMLTIAVGFVLMGLRFVASNARGSVYRLVTRGPRHDQTRLSTTMDDLRWDGQPYDHQDNTENWTGRGLRQIPVPMLPQHEAEMRGFYLDLLGMVEMRPPDGADAADGFWAVCGTRQVYFGRPENPYQKRAEPPAFVYPGLDAVAIRLTDAGWNVRWDNERDYVRRLLLTDPAGNQIALIGA</sequence>
<organism evidence="2 3">
    <name type="scientific">Yoonia phaeophyticola</name>
    <dbReference type="NCBI Taxonomy" id="3137369"/>
    <lineage>
        <taxon>Bacteria</taxon>
        <taxon>Pseudomonadati</taxon>
        <taxon>Pseudomonadota</taxon>
        <taxon>Alphaproteobacteria</taxon>
        <taxon>Rhodobacterales</taxon>
        <taxon>Paracoccaceae</taxon>
        <taxon>Yoonia</taxon>
    </lineage>
</organism>
<dbReference type="InterPro" id="IPR029068">
    <property type="entry name" value="Glyas_Bleomycin-R_OHBP_Dase"/>
</dbReference>
<gene>
    <name evidence="2" type="ORF">AABB29_07185</name>
</gene>
<protein>
    <recommendedName>
        <fullName evidence="4">VOC domain-containing protein</fullName>
    </recommendedName>
</protein>
<dbReference type="SUPFAM" id="SSF54593">
    <property type="entry name" value="Glyoxalase/Bleomycin resistance protein/Dihydroxybiphenyl dioxygenase"/>
    <property type="match status" value="1"/>
</dbReference>
<feature type="transmembrane region" description="Helical" evidence="1">
    <location>
        <begin position="20"/>
        <end position="40"/>
    </location>
</feature>
<reference evidence="3" key="1">
    <citation type="submission" date="2024-04" db="EMBL/GenBank/DDBJ databases">
        <title>Phylogenomic analyses of a clade within the roseobacter group suggest taxonomic reassignments of species of the genera Aestuariivita, Citreicella, Loktanella, Nautella, Pelagibaca, Ruegeria, Thalassobius, Thiobacimonas and Tropicibacter, and the proposal o.</title>
        <authorList>
            <person name="Jeon C.O."/>
        </authorList>
    </citation>
    <scope>NUCLEOTIDE SEQUENCE [LARGE SCALE GENOMIC DNA]</scope>
    <source>
        <strain evidence="3">BS5-3</strain>
    </source>
</reference>
<dbReference type="Gene3D" id="3.10.180.10">
    <property type="entry name" value="2,3-Dihydroxybiphenyl 1,2-Dioxygenase, domain 1"/>
    <property type="match status" value="1"/>
</dbReference>
<keyword evidence="1" id="KW-0812">Transmembrane</keyword>
<accession>A0ABZ2VBS3</accession>